<dbReference type="Proteomes" id="UP000229981">
    <property type="component" value="Unassembled WGS sequence"/>
</dbReference>
<dbReference type="AlphaFoldDB" id="A0A2H0DZG6"/>
<evidence type="ECO:0000313" key="1">
    <source>
        <dbReference type="EMBL" id="PIP87562.1"/>
    </source>
</evidence>
<name>A0A2H0DZG6_9BACT</name>
<evidence type="ECO:0000313" key="2">
    <source>
        <dbReference type="Proteomes" id="UP000229981"/>
    </source>
</evidence>
<protein>
    <submittedName>
        <fullName evidence="1">Uncharacterized protein</fullName>
    </submittedName>
</protein>
<accession>A0A2H0DZG6</accession>
<gene>
    <name evidence="1" type="ORF">COW80_05100</name>
</gene>
<dbReference type="EMBL" id="PCTU01000132">
    <property type="protein sequence ID" value="PIP87562.1"/>
    <property type="molecule type" value="Genomic_DNA"/>
</dbReference>
<organism evidence="1 2">
    <name type="scientific">Candidatus Beckwithbacteria bacterium CG22_combo_CG10-13_8_21_14_all_01_47_9</name>
    <dbReference type="NCBI Taxonomy" id="1974496"/>
    <lineage>
        <taxon>Bacteria</taxon>
        <taxon>Candidatus Beckwithiibacteriota</taxon>
    </lineage>
</organism>
<proteinExistence type="predicted"/>
<comment type="caution">
    <text evidence="1">The sequence shown here is derived from an EMBL/GenBank/DDBJ whole genome shotgun (WGS) entry which is preliminary data.</text>
</comment>
<reference evidence="1 2" key="1">
    <citation type="submission" date="2017-09" db="EMBL/GenBank/DDBJ databases">
        <title>Depth-based differentiation of microbial function through sediment-hosted aquifers and enrichment of novel symbionts in the deep terrestrial subsurface.</title>
        <authorList>
            <person name="Probst A.J."/>
            <person name="Ladd B."/>
            <person name="Jarett J.K."/>
            <person name="Geller-Mcgrath D.E."/>
            <person name="Sieber C.M."/>
            <person name="Emerson J.B."/>
            <person name="Anantharaman K."/>
            <person name="Thomas B.C."/>
            <person name="Malmstrom R."/>
            <person name="Stieglmeier M."/>
            <person name="Klingl A."/>
            <person name="Woyke T."/>
            <person name="Ryan C.M."/>
            <person name="Banfield J.F."/>
        </authorList>
    </citation>
    <scope>NUCLEOTIDE SEQUENCE [LARGE SCALE GENOMIC DNA]</scope>
    <source>
        <strain evidence="1">CG22_combo_CG10-13_8_21_14_all_01_47_9</strain>
    </source>
</reference>
<sequence>MLQWRQMVRTEGQWRGGDILSVQIDPAVYAANQLIGQLIEANISSQVSGALTRLQAKLEGIRDHEWIEMRSSGGEPINQATAINFIGELIYHGCMCADGNHKLAEERKQEFLGHPEKVMSMLNLSL</sequence>